<feature type="transmembrane region" description="Helical" evidence="1">
    <location>
        <begin position="21"/>
        <end position="54"/>
    </location>
</feature>
<keyword evidence="1" id="KW-0472">Membrane</keyword>
<proteinExistence type="predicted"/>
<feature type="transmembrane region" description="Helical" evidence="1">
    <location>
        <begin position="66"/>
        <end position="98"/>
    </location>
</feature>
<dbReference type="EMBL" id="JBHTAR010000011">
    <property type="protein sequence ID" value="MFC7199394.1"/>
    <property type="molecule type" value="Genomic_DNA"/>
</dbReference>
<name>A0ABD5Z2L9_9EURY</name>
<dbReference type="RefSeq" id="WP_279529325.1">
    <property type="nucleotide sequence ID" value="NZ_CP122312.1"/>
</dbReference>
<comment type="caution">
    <text evidence="2">The sequence shown here is derived from an EMBL/GenBank/DDBJ whole genome shotgun (WGS) entry which is preliminary data.</text>
</comment>
<dbReference type="Proteomes" id="UP001596447">
    <property type="component" value="Unassembled WGS sequence"/>
</dbReference>
<organism evidence="2 3">
    <name type="scientific">Halospeciosus flavus</name>
    <dbReference type="NCBI Taxonomy" id="3032283"/>
    <lineage>
        <taxon>Archaea</taxon>
        <taxon>Methanobacteriati</taxon>
        <taxon>Methanobacteriota</taxon>
        <taxon>Stenosarchaea group</taxon>
        <taxon>Halobacteria</taxon>
        <taxon>Halobacteriales</taxon>
        <taxon>Halobacteriaceae</taxon>
        <taxon>Halospeciosus</taxon>
    </lineage>
</organism>
<evidence type="ECO:0000256" key="1">
    <source>
        <dbReference type="SAM" id="Phobius"/>
    </source>
</evidence>
<evidence type="ECO:0008006" key="4">
    <source>
        <dbReference type="Google" id="ProtNLM"/>
    </source>
</evidence>
<keyword evidence="1" id="KW-1133">Transmembrane helix</keyword>
<reference evidence="2 3" key="1">
    <citation type="journal article" date="2019" name="Int. J. Syst. Evol. Microbiol.">
        <title>The Global Catalogue of Microorganisms (GCM) 10K type strain sequencing project: providing services to taxonomists for standard genome sequencing and annotation.</title>
        <authorList>
            <consortium name="The Broad Institute Genomics Platform"/>
            <consortium name="The Broad Institute Genome Sequencing Center for Infectious Disease"/>
            <person name="Wu L."/>
            <person name="Ma J."/>
        </authorList>
    </citation>
    <scope>NUCLEOTIDE SEQUENCE [LARGE SCALE GENOMIC DNA]</scope>
    <source>
        <strain evidence="2 3">XZGYJ-43</strain>
    </source>
</reference>
<protein>
    <recommendedName>
        <fullName evidence="4">Phosphatidate cytidylyltransferase</fullName>
    </recommendedName>
</protein>
<evidence type="ECO:0000313" key="2">
    <source>
        <dbReference type="EMBL" id="MFC7199394.1"/>
    </source>
</evidence>
<sequence>MSWLRWLFVESDRRTVTVYGVVAFALLAGVAGIGGDLVVGAVLALVLFVLAGWIATGEGPFDDRDAATWILVAGLFAYGAKTESILIVVLVATAVYFVSWVTGPRGPWGERESAE</sequence>
<keyword evidence="3" id="KW-1185">Reference proteome</keyword>
<dbReference type="AlphaFoldDB" id="A0ABD5Z2L9"/>
<accession>A0ABD5Z2L9</accession>
<gene>
    <name evidence="2" type="ORF">ACFQJ9_08200</name>
</gene>
<keyword evidence="1" id="KW-0812">Transmembrane</keyword>
<evidence type="ECO:0000313" key="3">
    <source>
        <dbReference type="Proteomes" id="UP001596447"/>
    </source>
</evidence>